<accession>A0A151QXR5</accession>
<dbReference type="Proteomes" id="UP000075243">
    <property type="component" value="Unassembled WGS sequence"/>
</dbReference>
<keyword evidence="3 6" id="KW-0479">Metal-binding</keyword>
<feature type="domain" description="Fe2OG dioxygenase" evidence="7">
    <location>
        <begin position="223"/>
        <end position="322"/>
    </location>
</feature>
<reference evidence="8" key="1">
    <citation type="journal article" date="2012" name="Nat. Biotechnol.">
        <title>Draft genome sequence of pigeonpea (Cajanus cajan), an orphan legume crop of resource-poor farmers.</title>
        <authorList>
            <person name="Varshney R.K."/>
            <person name="Chen W."/>
            <person name="Li Y."/>
            <person name="Bharti A.K."/>
            <person name="Saxena R.K."/>
            <person name="Schlueter J.A."/>
            <person name="Donoghue M.T."/>
            <person name="Azam S."/>
            <person name="Fan G."/>
            <person name="Whaley A.M."/>
            <person name="Farmer A.D."/>
            <person name="Sheridan J."/>
            <person name="Iwata A."/>
            <person name="Tuteja R."/>
            <person name="Penmetsa R.V."/>
            <person name="Wu W."/>
            <person name="Upadhyaya H.D."/>
            <person name="Yang S.P."/>
            <person name="Shah T."/>
            <person name="Saxena K.B."/>
            <person name="Michael T."/>
            <person name="McCombie W.R."/>
            <person name="Yang B."/>
            <person name="Zhang G."/>
            <person name="Yang H."/>
            <person name="Wang J."/>
            <person name="Spillane C."/>
            <person name="Cook D.R."/>
            <person name="May G.D."/>
            <person name="Xu X."/>
            <person name="Jackson S.A."/>
        </authorList>
    </citation>
    <scope>NUCLEOTIDE SEQUENCE [LARGE SCALE GENOMIC DNA]</scope>
</reference>
<dbReference type="AlphaFoldDB" id="A0A151QXR5"/>
<comment type="cofactor">
    <cofactor evidence="1">
        <name>Fe cation</name>
        <dbReference type="ChEBI" id="CHEBI:24875"/>
    </cofactor>
</comment>
<protein>
    <submittedName>
        <fullName evidence="8">1-aminocyclopropane-1-carboxylate oxidase isogeny 1</fullName>
        <ecNumber evidence="8">1.14.11.9</ecNumber>
    </submittedName>
</protein>
<dbReference type="OMA" id="DPPDHGE"/>
<evidence type="ECO:0000256" key="3">
    <source>
        <dbReference type="ARBA" id="ARBA00022723"/>
    </source>
</evidence>
<gene>
    <name evidence="8" type="ORF">KK1_043834</name>
</gene>
<evidence type="ECO:0000256" key="6">
    <source>
        <dbReference type="RuleBase" id="RU003682"/>
    </source>
</evidence>
<dbReference type="Gene3D" id="2.60.120.330">
    <property type="entry name" value="B-lactam Antibiotic, Isopenicillin N Synthase, Chain"/>
    <property type="match status" value="1"/>
</dbReference>
<dbReference type="PANTHER" id="PTHR10209">
    <property type="entry name" value="OXIDOREDUCTASE, 2OG-FE II OXYGENASE FAMILY PROTEIN"/>
    <property type="match status" value="1"/>
</dbReference>
<dbReference type="Pfam" id="PF03171">
    <property type="entry name" value="2OG-FeII_Oxy"/>
    <property type="match status" value="1"/>
</dbReference>
<keyword evidence="9" id="KW-1185">Reference proteome</keyword>
<evidence type="ECO:0000256" key="5">
    <source>
        <dbReference type="ARBA" id="ARBA00023004"/>
    </source>
</evidence>
<dbReference type="Pfam" id="PF14226">
    <property type="entry name" value="DIOX_N"/>
    <property type="match status" value="1"/>
</dbReference>
<dbReference type="PANTHER" id="PTHR10209:SF776">
    <property type="entry name" value="2OG-FE(II) OXYGENASE FAMILY OXIDOREDUCTASE"/>
    <property type="match status" value="1"/>
</dbReference>
<evidence type="ECO:0000313" key="8">
    <source>
        <dbReference type="EMBL" id="KYP35147.1"/>
    </source>
</evidence>
<evidence type="ECO:0000313" key="9">
    <source>
        <dbReference type="Proteomes" id="UP000075243"/>
    </source>
</evidence>
<keyword evidence="5 6" id="KW-0408">Iron</keyword>
<dbReference type="PROSITE" id="PS51471">
    <property type="entry name" value="FE2OG_OXY"/>
    <property type="match status" value="1"/>
</dbReference>
<keyword evidence="4 6" id="KW-0560">Oxidoreductase</keyword>
<dbReference type="GO" id="GO:0045486">
    <property type="term" value="F:flavanone 3-dioxygenase activity"/>
    <property type="evidence" value="ECO:0007669"/>
    <property type="project" value="UniProtKB-EC"/>
</dbReference>
<dbReference type="GO" id="GO:0046872">
    <property type="term" value="F:metal ion binding"/>
    <property type="evidence" value="ECO:0007669"/>
    <property type="project" value="UniProtKB-KW"/>
</dbReference>
<name>A0A151QXR5_CAJCA</name>
<dbReference type="InterPro" id="IPR044861">
    <property type="entry name" value="IPNS-like_FE2OG_OXY"/>
</dbReference>
<dbReference type="EMBL" id="KQ484436">
    <property type="protein sequence ID" value="KYP35147.1"/>
    <property type="molecule type" value="Genomic_DNA"/>
</dbReference>
<dbReference type="EC" id="1.14.11.9" evidence="8"/>
<dbReference type="InterPro" id="IPR026992">
    <property type="entry name" value="DIOX_N"/>
</dbReference>
<dbReference type="FunFam" id="2.60.120.330:FF:000005">
    <property type="entry name" value="1-aminocyclopropane-1-carboxylate oxidase homolog 1"/>
    <property type="match status" value="1"/>
</dbReference>
<dbReference type="SUPFAM" id="SSF51197">
    <property type="entry name" value="Clavaminate synthase-like"/>
    <property type="match status" value="1"/>
</dbReference>
<dbReference type="OrthoDB" id="288590at2759"/>
<proteinExistence type="inferred from homology"/>
<evidence type="ECO:0000256" key="4">
    <source>
        <dbReference type="ARBA" id="ARBA00023002"/>
    </source>
</evidence>
<dbReference type="Gramene" id="C.cajan_41728.t">
    <property type="protein sequence ID" value="C.cajan_41728.t"/>
    <property type="gene ID" value="C.cajan_41728"/>
</dbReference>
<dbReference type="InterPro" id="IPR005123">
    <property type="entry name" value="Oxoglu/Fe-dep_dioxygenase_dom"/>
</dbReference>
<evidence type="ECO:0000256" key="2">
    <source>
        <dbReference type="ARBA" id="ARBA00008056"/>
    </source>
</evidence>
<evidence type="ECO:0000256" key="1">
    <source>
        <dbReference type="ARBA" id="ARBA00001962"/>
    </source>
</evidence>
<organism evidence="8 9">
    <name type="scientific">Cajanus cajan</name>
    <name type="common">Pigeon pea</name>
    <name type="synonym">Cajanus indicus</name>
    <dbReference type="NCBI Taxonomy" id="3821"/>
    <lineage>
        <taxon>Eukaryota</taxon>
        <taxon>Viridiplantae</taxon>
        <taxon>Streptophyta</taxon>
        <taxon>Embryophyta</taxon>
        <taxon>Tracheophyta</taxon>
        <taxon>Spermatophyta</taxon>
        <taxon>Magnoliopsida</taxon>
        <taxon>eudicotyledons</taxon>
        <taxon>Gunneridae</taxon>
        <taxon>Pentapetalae</taxon>
        <taxon>rosids</taxon>
        <taxon>fabids</taxon>
        <taxon>Fabales</taxon>
        <taxon>Fabaceae</taxon>
        <taxon>Papilionoideae</taxon>
        <taxon>50 kb inversion clade</taxon>
        <taxon>NPAAA clade</taxon>
        <taxon>indigoferoid/millettioid clade</taxon>
        <taxon>Phaseoleae</taxon>
        <taxon>Cajanus</taxon>
    </lineage>
</organism>
<evidence type="ECO:0000259" key="7">
    <source>
        <dbReference type="PROSITE" id="PS51471"/>
    </source>
</evidence>
<comment type="similarity">
    <text evidence="2 6">Belongs to the iron/ascorbate-dependent oxidoreductase family.</text>
</comment>
<sequence length="374" mass="41793">MDISVASAGESLPGGSPNHDRLQELKAFDESKAGVKGLLDAGITKVPQIFLRPPEEVAADEPISGEMTPTQFRIPVIDLRDVAGDRSSVVAGVRQAAEAVGFFQVVNHGVPEKVLEDMVAVARGFHELALELKVEYYSRDITKKVKYRSNFDLYESKYCNWRDTLKCVMAPQPLDPQELPPICRDVIPEFSKQVETLGSLLFELLSEAIGLKPYHLKDLDCAKGHLLLCNYYPSCPEPQLTLGTTKHSDPDFLTILLQDHIGGLQILYQNQWLDVPPIPGALVVNIRDVLQLISNDKFKSVEHRVLANHKGPRVSVACFFTLDHFPSTRTYGPIKELLSEDNPPLYREILLQDFNAYYNNKGLDGNSALDHFKL</sequence>
<dbReference type="InterPro" id="IPR027443">
    <property type="entry name" value="IPNS-like_sf"/>
</dbReference>